<dbReference type="Proteomes" id="UP000228934">
    <property type="component" value="Unassembled WGS sequence"/>
</dbReference>
<sequence>MLTFGNLCASSKFGFSWGDFTPSEHNIKHSL</sequence>
<dbReference type="AlphaFoldDB" id="A0A2G9Q8G2"/>
<dbReference type="EMBL" id="KZ060716">
    <property type="protein sequence ID" value="PIO11909.1"/>
    <property type="molecule type" value="Genomic_DNA"/>
</dbReference>
<evidence type="ECO:0000313" key="2">
    <source>
        <dbReference type="Proteomes" id="UP000228934"/>
    </source>
</evidence>
<evidence type="ECO:0000313" key="1">
    <source>
        <dbReference type="EMBL" id="PIO11909.1"/>
    </source>
</evidence>
<gene>
    <name evidence="1" type="ORF">AB205_0028140</name>
</gene>
<keyword evidence="2" id="KW-1185">Reference proteome</keyword>
<organism evidence="1 2">
    <name type="scientific">Aquarana catesbeiana</name>
    <name type="common">American bullfrog</name>
    <name type="synonym">Rana catesbeiana</name>
    <dbReference type="NCBI Taxonomy" id="8400"/>
    <lineage>
        <taxon>Eukaryota</taxon>
        <taxon>Metazoa</taxon>
        <taxon>Chordata</taxon>
        <taxon>Craniata</taxon>
        <taxon>Vertebrata</taxon>
        <taxon>Euteleostomi</taxon>
        <taxon>Amphibia</taxon>
        <taxon>Batrachia</taxon>
        <taxon>Anura</taxon>
        <taxon>Neobatrachia</taxon>
        <taxon>Ranoidea</taxon>
        <taxon>Ranidae</taxon>
        <taxon>Aquarana</taxon>
    </lineage>
</organism>
<proteinExistence type="predicted"/>
<protein>
    <submittedName>
        <fullName evidence="1">Uncharacterized protein</fullName>
    </submittedName>
</protein>
<reference evidence="2" key="1">
    <citation type="journal article" date="2017" name="Nat. Commun.">
        <title>The North American bullfrog draft genome provides insight into hormonal regulation of long noncoding RNA.</title>
        <authorList>
            <person name="Hammond S.A."/>
            <person name="Warren R.L."/>
            <person name="Vandervalk B.P."/>
            <person name="Kucuk E."/>
            <person name="Khan H."/>
            <person name="Gibb E.A."/>
            <person name="Pandoh P."/>
            <person name="Kirk H."/>
            <person name="Zhao Y."/>
            <person name="Jones M."/>
            <person name="Mungall A.J."/>
            <person name="Coope R."/>
            <person name="Pleasance S."/>
            <person name="Moore R.A."/>
            <person name="Holt R.A."/>
            <person name="Round J.M."/>
            <person name="Ohora S."/>
            <person name="Walle B.V."/>
            <person name="Veldhoen N."/>
            <person name="Helbing C.C."/>
            <person name="Birol I."/>
        </authorList>
    </citation>
    <scope>NUCLEOTIDE SEQUENCE [LARGE SCALE GENOMIC DNA]</scope>
</reference>
<name>A0A2G9Q8G2_AQUCT</name>
<accession>A0A2G9Q8G2</accession>